<sequence length="892" mass="95492">MIFFKQRLQPQLHPYNMRRSLALFSAIALLGYTSAYDSPCYETECGGKCASGWTQMTTKLSDANMQNKCDIAKPRALCCPSAVAPDPKKCRWAYNDPRGKPRTIFQCFGYCGLGETLLTRDTYGAGTLQDGLGHALTCTSDSQAYCCSGVVSIDQATSQGNCAWYGSVPDCGDNRCPDNKIMIKTDQQGDASQTCNAQIRRAQCCDHPGNLPFYQAIGQKPPTSSSSTVVRTSSTKANPSASSQSSSRTSSKSSSSSSSQRVSQSTSKTTSSSQSSSKSSTLSTQSTQKSSSSSQTTRPSSTLKTSTRSSSSQQSSSSIIPSSKSSVSTKISSSQSSSHISSSSSSHFSSGHSSSSITTQKSSSTSHTSTSSHSSPRSEASASPSKTTSKPTAAPTSTNQAQDSVSKADDEVNKAKDDAKKFSDDPSQSNKDRVQKAVKDAQDATQKSKIDAKNSGFDDNLLKKLDDVLSKLTEAASALESSAATAATAATVAEAIAAAAAAAAAAKELSNQQQPTKKPSGSTETTKAPSSTAQSSRSTSSSASSSSSSACPFCVGCTADLDAAKRSVSNLDAPVPNNLLKRGTDKKIVPYCKINAQSLSYTTGNQNNKFRSYGFSYKINSCTWDFEFKTAAAGTAIGIKNVALETEHVFEAKLIPIFLDWVWAKYGTKNKDKCAQQEIMQDNILISNKKFRGSQTPISIFKDNSPFDELAINLSNDDSKLPDGSSELIGLQKSLNGLKENVLALDDLSDRPLWNKKLERITELAMLFEYLTRPEVAEIYKATSQRMHDTLVKVETEAAKDTKPRPAGLNWADAFRTWEREHLTEVGEKVADYVDRNKKAVIKDINGNTMLGVNRKKFVTDGVEPKFQAVRGVGTVGIAGRSVFTGLVRAWT</sequence>
<feature type="compositionally biased region" description="Basic and acidic residues" evidence="1">
    <location>
        <begin position="406"/>
        <end position="452"/>
    </location>
</feature>
<accession>A0A9W4UHQ3</accession>
<feature type="compositionally biased region" description="Polar residues" evidence="1">
    <location>
        <begin position="510"/>
        <end position="529"/>
    </location>
</feature>
<dbReference type="Proteomes" id="UP001152607">
    <property type="component" value="Unassembled WGS sequence"/>
</dbReference>
<reference evidence="3" key="1">
    <citation type="submission" date="2023-01" db="EMBL/GenBank/DDBJ databases">
        <authorList>
            <person name="Van Ghelder C."/>
            <person name="Rancurel C."/>
        </authorList>
    </citation>
    <scope>NUCLEOTIDE SEQUENCE</scope>
    <source>
        <strain evidence="3">CNCM I-4278</strain>
    </source>
</reference>
<feature type="compositionally biased region" description="Low complexity" evidence="1">
    <location>
        <begin position="530"/>
        <end position="550"/>
    </location>
</feature>
<feature type="chain" id="PRO_5040907124" evidence="2">
    <location>
        <begin position="36"/>
        <end position="892"/>
    </location>
</feature>
<dbReference type="PANTHER" id="PTHR37001:SF5">
    <property type="entry name" value="RIIA DOMAIN-CONTAINING PROTEIN"/>
    <property type="match status" value="1"/>
</dbReference>
<dbReference type="EMBL" id="CAOQHR010000006">
    <property type="protein sequence ID" value="CAI6336758.1"/>
    <property type="molecule type" value="Genomic_DNA"/>
</dbReference>
<feature type="compositionally biased region" description="Low complexity" evidence="1">
    <location>
        <begin position="223"/>
        <end position="398"/>
    </location>
</feature>
<feature type="region of interest" description="Disordered" evidence="1">
    <location>
        <begin position="215"/>
        <end position="458"/>
    </location>
</feature>
<dbReference type="InterPro" id="IPR053337">
    <property type="entry name" value="AT-2_adhesin"/>
</dbReference>
<protein>
    <submittedName>
        <fullName evidence="3">Uncharacterized protein</fullName>
    </submittedName>
</protein>
<feature type="signal peptide" evidence="2">
    <location>
        <begin position="1"/>
        <end position="35"/>
    </location>
</feature>
<proteinExistence type="predicted"/>
<organism evidence="3 4">
    <name type="scientific">Periconia digitata</name>
    <dbReference type="NCBI Taxonomy" id="1303443"/>
    <lineage>
        <taxon>Eukaryota</taxon>
        <taxon>Fungi</taxon>
        <taxon>Dikarya</taxon>
        <taxon>Ascomycota</taxon>
        <taxon>Pezizomycotina</taxon>
        <taxon>Dothideomycetes</taxon>
        <taxon>Pleosporomycetidae</taxon>
        <taxon>Pleosporales</taxon>
        <taxon>Massarineae</taxon>
        <taxon>Periconiaceae</taxon>
        <taxon>Periconia</taxon>
    </lineage>
</organism>
<evidence type="ECO:0000313" key="3">
    <source>
        <dbReference type="EMBL" id="CAI6336758.1"/>
    </source>
</evidence>
<keyword evidence="4" id="KW-1185">Reference proteome</keyword>
<dbReference type="OrthoDB" id="5985073at2759"/>
<dbReference type="AlphaFoldDB" id="A0A9W4UHQ3"/>
<dbReference type="PANTHER" id="PTHR37001">
    <property type="entry name" value="PHOSPHORYN, PUTATIVE-RELATED-RELATED"/>
    <property type="match status" value="1"/>
</dbReference>
<keyword evidence="2" id="KW-0732">Signal</keyword>
<evidence type="ECO:0000256" key="1">
    <source>
        <dbReference type="SAM" id="MobiDB-lite"/>
    </source>
</evidence>
<gene>
    <name evidence="3" type="ORF">PDIGIT_LOCUS9864</name>
</gene>
<feature type="region of interest" description="Disordered" evidence="1">
    <location>
        <begin position="509"/>
        <end position="550"/>
    </location>
</feature>
<comment type="caution">
    <text evidence="3">The sequence shown here is derived from an EMBL/GenBank/DDBJ whole genome shotgun (WGS) entry which is preliminary data.</text>
</comment>
<evidence type="ECO:0000256" key="2">
    <source>
        <dbReference type="SAM" id="SignalP"/>
    </source>
</evidence>
<name>A0A9W4UHQ3_9PLEO</name>
<evidence type="ECO:0000313" key="4">
    <source>
        <dbReference type="Proteomes" id="UP001152607"/>
    </source>
</evidence>